<accession>A0A2S9Y2G9</accession>
<gene>
    <name evidence="2" type="ORF">ENSA7_63310</name>
</gene>
<keyword evidence="1" id="KW-0732">Signal</keyword>
<comment type="caution">
    <text evidence="2">The sequence shown here is derived from an EMBL/GenBank/DDBJ whole genome shotgun (WGS) entry which is preliminary data.</text>
</comment>
<name>A0A2S9Y2G9_9BACT</name>
<sequence length="226" mass="23610">MASSGVLRRARILLSALLALAPLGCAGSQAYVEWRPGLSPMDFDGTFEISLDEFDGYVDRAQGNTLLDRAHGESQAAVATAMAELGARSSAVVDPRGYWIVSLTADGVVGLQGDGGKVISGTVDWFATTPDRRAAALLTGTKLAVTIDQASAGVDIGSLLGTGLSGYRFMLLADLLDAGGELSVFALPEMGGVVSAYEPGFLFSFRSQPSANQRWDITVARVSISM</sequence>
<proteinExistence type="predicted"/>
<dbReference type="EMBL" id="PVNL01000121">
    <property type="protein sequence ID" value="PRP99289.1"/>
    <property type="molecule type" value="Genomic_DNA"/>
</dbReference>
<feature type="signal peptide" evidence="1">
    <location>
        <begin position="1"/>
        <end position="30"/>
    </location>
</feature>
<dbReference type="Proteomes" id="UP000238823">
    <property type="component" value="Unassembled WGS sequence"/>
</dbReference>
<evidence type="ECO:0000256" key="1">
    <source>
        <dbReference type="SAM" id="SignalP"/>
    </source>
</evidence>
<organism evidence="2 3">
    <name type="scientific">Enhygromyxa salina</name>
    <dbReference type="NCBI Taxonomy" id="215803"/>
    <lineage>
        <taxon>Bacteria</taxon>
        <taxon>Pseudomonadati</taxon>
        <taxon>Myxococcota</taxon>
        <taxon>Polyangia</taxon>
        <taxon>Nannocystales</taxon>
        <taxon>Nannocystaceae</taxon>
        <taxon>Enhygromyxa</taxon>
    </lineage>
</organism>
<reference evidence="2 3" key="1">
    <citation type="submission" date="2018-03" db="EMBL/GenBank/DDBJ databases">
        <title>Draft Genome Sequences of the Obligatory Marine Myxobacteria Enhygromyxa salina SWB007.</title>
        <authorList>
            <person name="Poehlein A."/>
            <person name="Moghaddam J.A."/>
            <person name="Harms H."/>
            <person name="Alanjari M."/>
            <person name="Koenig G.M."/>
            <person name="Daniel R."/>
            <person name="Schaeberle T.F."/>
        </authorList>
    </citation>
    <scope>NUCLEOTIDE SEQUENCE [LARGE SCALE GENOMIC DNA]</scope>
    <source>
        <strain evidence="2 3">SWB007</strain>
    </source>
</reference>
<evidence type="ECO:0000313" key="3">
    <source>
        <dbReference type="Proteomes" id="UP000238823"/>
    </source>
</evidence>
<evidence type="ECO:0000313" key="2">
    <source>
        <dbReference type="EMBL" id="PRP99289.1"/>
    </source>
</evidence>
<protein>
    <submittedName>
        <fullName evidence="2">Uncharacterized protein</fullName>
    </submittedName>
</protein>
<feature type="chain" id="PRO_5015504239" evidence="1">
    <location>
        <begin position="31"/>
        <end position="226"/>
    </location>
</feature>
<dbReference type="AlphaFoldDB" id="A0A2S9Y2G9"/>